<evidence type="ECO:0000313" key="5">
    <source>
        <dbReference type="EMBL" id="MFC7190965.1"/>
    </source>
</evidence>
<dbReference type="InterPro" id="IPR029016">
    <property type="entry name" value="GAF-like_dom_sf"/>
</dbReference>
<proteinExistence type="predicted"/>
<dbReference type="PANTHER" id="PTHR34236">
    <property type="entry name" value="DIMETHYL SULFOXIDE REDUCTASE TRANSCRIPTIONAL ACTIVATOR"/>
    <property type="match status" value="1"/>
</dbReference>
<sequence>MGERESNCSGETLEQHSPTFAATTDNDGHTGDEYDSNNHFALLYETQEDQLSTMVPFIREGLNQNERCLYILAENTEANVVSALRNGGIDVDAARESGQLLFHNAEDSYLGSGSFDRDAVLDFWETSLLTAYDKGYAGIRVTGEMTWVFDSDIDPDSLVAYEEALNSRCSDEDYVLLCQYNRERFSSELLSKIIDHHPKLVYDDTVAENVYYIPPDEDIDQEHSNRYIDWQLQSLVERARAEKASERRERGLRSLTAATQTLMSVGSDSIGDRVADIARDVLRVEFTSYWPYNENSGELELHSSSTDLQADVPSLADLYEDRAWQTFITEQTDASNDLPSPSGIAASETPLRSGVIVTLGRHGVFCAGSTRPNEFDEVTVNLAKMLGTSIERALDRSHREQTLQTRNNQLDRLRRINSVIREISNVLVEADTRTAIEQKVCERLAKSDPYQFVWIGEQDVKTDTVTPRAQAGIQNGYLDSITVTTDETPTGRGPIGTAVRTRTVQVVQDLLTDPMFTPWREKALTHGFRSCISVPLMYEQSFYGVLSLYTDTPNAIDEMEQDVMGELGETIAHSIDAVETKETLQTDSVTELTLTVQGSNDVLSRIARDVGCQIHFDGLVPQTAGPAHFFFTTQNVDPNKILTRGSQLAGITEIQIIRNEDTDCVFEAIVTEPTLASHVVDQQAVIRSLTISEEKSTIVVDIPPTTDVRTFVERVCTAYPVDLVARHTRDRSITSQQDLHDTVDEQLTDRQREVLKTAYLSGFFESPRVRTGTELSDTLNISQSTFTHHLREAERRLCETVFENG</sequence>
<feature type="region of interest" description="Disordered" evidence="3">
    <location>
        <begin position="1"/>
        <end position="34"/>
    </location>
</feature>
<dbReference type="EMBL" id="JBHTAX010000001">
    <property type="protein sequence ID" value="MFC7190965.1"/>
    <property type="molecule type" value="Genomic_DNA"/>
</dbReference>
<dbReference type="SUPFAM" id="SSF88659">
    <property type="entry name" value="Sigma3 and sigma4 domains of RNA polymerase sigma factors"/>
    <property type="match status" value="1"/>
</dbReference>
<dbReference type="InterPro" id="IPR025847">
    <property type="entry name" value="MEDS_domain"/>
</dbReference>
<dbReference type="Pfam" id="PF13185">
    <property type="entry name" value="GAF_2"/>
    <property type="match status" value="2"/>
</dbReference>
<dbReference type="InterPro" id="IPR007050">
    <property type="entry name" value="HTH_bacterioopsin"/>
</dbReference>
<dbReference type="InterPro" id="IPR013324">
    <property type="entry name" value="RNA_pol_sigma_r3/r4-like"/>
</dbReference>
<dbReference type="InterPro" id="IPR031803">
    <property type="entry name" value="BAT_GAF/HTH-assoc"/>
</dbReference>
<evidence type="ECO:0000256" key="2">
    <source>
        <dbReference type="ARBA" id="ARBA00023163"/>
    </source>
</evidence>
<dbReference type="PANTHER" id="PTHR34236:SF1">
    <property type="entry name" value="DIMETHYL SULFOXIDE REDUCTASE TRANSCRIPTIONAL ACTIVATOR"/>
    <property type="match status" value="1"/>
</dbReference>
<dbReference type="Pfam" id="PF14417">
    <property type="entry name" value="MEDS"/>
    <property type="match status" value="1"/>
</dbReference>
<organism evidence="5 6">
    <name type="scientific">Halocatena marina</name>
    <dbReference type="NCBI Taxonomy" id="2934937"/>
    <lineage>
        <taxon>Archaea</taxon>
        <taxon>Methanobacteriati</taxon>
        <taxon>Methanobacteriota</taxon>
        <taxon>Stenosarchaea group</taxon>
        <taxon>Halobacteria</taxon>
        <taxon>Halobacteriales</taxon>
        <taxon>Natronomonadaceae</taxon>
        <taxon>Halocatena</taxon>
    </lineage>
</organism>
<evidence type="ECO:0000259" key="4">
    <source>
        <dbReference type="SMART" id="SM00065"/>
    </source>
</evidence>
<dbReference type="SMART" id="SM00065">
    <property type="entry name" value="GAF"/>
    <property type="match status" value="2"/>
</dbReference>
<keyword evidence="1" id="KW-0805">Transcription regulation</keyword>
<name>A0ABD5YWU5_9EURY</name>
<feature type="domain" description="GAF" evidence="4">
    <location>
        <begin position="266"/>
        <end position="404"/>
    </location>
</feature>
<keyword evidence="2" id="KW-0804">Transcription</keyword>
<dbReference type="Proteomes" id="UP001596417">
    <property type="component" value="Unassembled WGS sequence"/>
</dbReference>
<evidence type="ECO:0000256" key="1">
    <source>
        <dbReference type="ARBA" id="ARBA00023015"/>
    </source>
</evidence>
<protein>
    <submittedName>
        <fullName evidence="5">MEDS domain-containing protein</fullName>
    </submittedName>
</protein>
<keyword evidence="6" id="KW-1185">Reference proteome</keyword>
<feature type="compositionally biased region" description="Polar residues" evidence="3">
    <location>
        <begin position="7"/>
        <end position="25"/>
    </location>
</feature>
<accession>A0ABD5YWU5</accession>
<dbReference type="Pfam" id="PF15915">
    <property type="entry name" value="BAT"/>
    <property type="match status" value="1"/>
</dbReference>
<feature type="domain" description="GAF" evidence="4">
    <location>
        <begin position="432"/>
        <end position="585"/>
    </location>
</feature>
<dbReference type="Gene3D" id="3.30.450.40">
    <property type="match status" value="2"/>
</dbReference>
<dbReference type="GeneID" id="76200641"/>
<reference evidence="5 6" key="1">
    <citation type="journal article" date="2019" name="Int. J. Syst. Evol. Microbiol.">
        <title>The Global Catalogue of Microorganisms (GCM) 10K type strain sequencing project: providing services to taxonomists for standard genome sequencing and annotation.</title>
        <authorList>
            <consortium name="The Broad Institute Genomics Platform"/>
            <consortium name="The Broad Institute Genome Sequencing Center for Infectious Disease"/>
            <person name="Wu L."/>
            <person name="Ma J."/>
        </authorList>
    </citation>
    <scope>NUCLEOTIDE SEQUENCE [LARGE SCALE GENOMIC DNA]</scope>
    <source>
        <strain evidence="5 6">RDMS1</strain>
    </source>
</reference>
<dbReference type="RefSeq" id="WP_264555841.1">
    <property type="nucleotide sequence ID" value="NZ_CP109979.1"/>
</dbReference>
<dbReference type="Pfam" id="PF04967">
    <property type="entry name" value="HTH_10"/>
    <property type="match status" value="1"/>
</dbReference>
<comment type="caution">
    <text evidence="5">The sequence shown here is derived from an EMBL/GenBank/DDBJ whole genome shotgun (WGS) entry which is preliminary data.</text>
</comment>
<evidence type="ECO:0000256" key="3">
    <source>
        <dbReference type="SAM" id="MobiDB-lite"/>
    </source>
</evidence>
<evidence type="ECO:0000313" key="6">
    <source>
        <dbReference type="Proteomes" id="UP001596417"/>
    </source>
</evidence>
<gene>
    <name evidence="5" type="ORF">ACFQL7_14800</name>
</gene>
<dbReference type="AlphaFoldDB" id="A0ABD5YWU5"/>
<dbReference type="InterPro" id="IPR003018">
    <property type="entry name" value="GAF"/>
</dbReference>
<dbReference type="SUPFAM" id="SSF55781">
    <property type="entry name" value="GAF domain-like"/>
    <property type="match status" value="2"/>
</dbReference>